<feature type="region of interest" description="Disordered" evidence="1">
    <location>
        <begin position="414"/>
        <end position="523"/>
    </location>
</feature>
<evidence type="ECO:0000256" key="1">
    <source>
        <dbReference type="SAM" id="MobiDB-lite"/>
    </source>
</evidence>
<sequence length="764" mass="85595">MAHNKLYRNFIILQEDERGYSHSNDKTLSGYAKVEAKGDKCKVSFYAQNLKPEDNYSMVLICCKRDSKQLIDLGPLAINEVGKGDTSKEYYVNNIAGLGISYDKISGAAICRVKDNETDFIMHGFMNGEESADNWRKFKFIKTDSKKYINKTDLEVKKKDISNSSIVSVSAVNILDSNSEKVKLQAEVVERKNSENTVQNKDDIESVDITKDNSMVEIRNTEINENIDDVIDTSYEERHKNKDYKKYDKCDKHDKSDEHDKYSKCDDCEKHEKYDKCDEHEKNHKHDMSNEYGNHQKCDKYDIYGKSDDVEDIINKLSKKLETYDGIIDAKIDYNHDDIVVYGFIKDEKDYNCEWKKFKLEKKCRSESQDFINTPSNSKRLQENFVLDKLTGINDSGRKDIIDFDEYENDIKKIEPMGPMGEKGPMGPAGDKGPMGSAGDKGPMGPAGDKGPMGSAGEKGPMGPAGDKGPMGPAGDKGPMGSAGDKGPMGPAGDKGPMGSAGDKGPMGPAGDKGPMGPMGDKGPMGPMGQTGPMNTECQTKTIHLIMKQPEVVKEKEKCHSDKKEKCHSGKKEKCQAEKEKITLINVGATTSKKETINPCGCNQLDLSYVEPVNLNNNQQSTTNKGFNITGEVTLYFEKLAKGFQPYNGNLADINHCKWYKINVNSIEDLSDDSNYNQYTLAYYPMLNYYPYISKSGHFLLGYKGNRNGEIQYIVYAIPGSKEKNDQPYGGRTGFVTWTNDNNGRGYWLMFYDFKNSSIVIPTK</sequence>
<organism evidence="2 3">
    <name type="scientific">Clostridium chromiireducens</name>
    <dbReference type="NCBI Taxonomy" id="225345"/>
    <lineage>
        <taxon>Bacteria</taxon>
        <taxon>Bacillati</taxon>
        <taxon>Bacillota</taxon>
        <taxon>Clostridia</taxon>
        <taxon>Eubacteriales</taxon>
        <taxon>Clostridiaceae</taxon>
        <taxon>Clostridium</taxon>
    </lineage>
</organism>
<evidence type="ECO:0000313" key="2">
    <source>
        <dbReference type="EMBL" id="OPJ64951.1"/>
    </source>
</evidence>
<evidence type="ECO:0000313" key="3">
    <source>
        <dbReference type="Proteomes" id="UP000191056"/>
    </source>
</evidence>
<dbReference type="Proteomes" id="UP000191056">
    <property type="component" value="Unassembled WGS sequence"/>
</dbReference>
<keyword evidence="3" id="KW-1185">Reference proteome</keyword>
<accession>A0A1V4IY28</accession>
<comment type="caution">
    <text evidence="2">The sequence shown here is derived from an EMBL/GenBank/DDBJ whole genome shotgun (WGS) entry which is preliminary data.</text>
</comment>
<name>A0A1V4IY28_9CLOT</name>
<feature type="compositionally biased region" description="Low complexity" evidence="1">
    <location>
        <begin position="501"/>
        <end position="523"/>
    </location>
</feature>
<dbReference type="RefSeq" id="WP_079438565.1">
    <property type="nucleotide sequence ID" value="NZ_MZGT01000010.1"/>
</dbReference>
<feature type="compositionally biased region" description="Low complexity" evidence="1">
    <location>
        <begin position="416"/>
        <end position="428"/>
    </location>
</feature>
<dbReference type="PANTHER" id="PTHR24637:SF421">
    <property type="entry name" value="CUTICLE COLLAGEN DPY-2"/>
    <property type="match status" value="1"/>
</dbReference>
<dbReference type="Pfam" id="PF01391">
    <property type="entry name" value="Collagen"/>
    <property type="match status" value="2"/>
</dbReference>
<dbReference type="InterPro" id="IPR008160">
    <property type="entry name" value="Collagen"/>
</dbReference>
<protein>
    <submittedName>
        <fullName evidence="2">Collagen triple helix repeat</fullName>
    </submittedName>
</protein>
<dbReference type="AlphaFoldDB" id="A0A1V4IY28"/>
<dbReference type="EMBL" id="MZGT01000010">
    <property type="protein sequence ID" value="OPJ64951.1"/>
    <property type="molecule type" value="Genomic_DNA"/>
</dbReference>
<gene>
    <name evidence="2" type="ORF">CLCHR_09760</name>
</gene>
<reference evidence="2 3" key="1">
    <citation type="submission" date="2017-03" db="EMBL/GenBank/DDBJ databases">
        <title>Genome sequence of Clostridium chromiireducens DSM 23318.</title>
        <authorList>
            <person name="Poehlein A."/>
            <person name="Daniel R."/>
        </authorList>
    </citation>
    <scope>NUCLEOTIDE SEQUENCE [LARGE SCALE GENOMIC DNA]</scope>
    <source>
        <strain evidence="2 3">DSM 23318</strain>
    </source>
</reference>
<keyword evidence="2" id="KW-0176">Collagen</keyword>
<dbReference type="PANTHER" id="PTHR24637">
    <property type="entry name" value="COLLAGEN"/>
    <property type="match status" value="1"/>
</dbReference>
<proteinExistence type="predicted"/>
<dbReference type="STRING" id="225345.CLCHR_09760"/>